<gene>
    <name evidence="2" type="ORF">A3Q56_00641</name>
</gene>
<accession>A0A177BDD9</accession>
<feature type="region of interest" description="Disordered" evidence="1">
    <location>
        <begin position="545"/>
        <end position="564"/>
    </location>
</feature>
<comment type="caution">
    <text evidence="2">The sequence shown here is derived from an EMBL/GenBank/DDBJ whole genome shotgun (WGS) entry which is preliminary data.</text>
</comment>
<organism evidence="2 3">
    <name type="scientific">Intoshia linei</name>
    <dbReference type="NCBI Taxonomy" id="1819745"/>
    <lineage>
        <taxon>Eukaryota</taxon>
        <taxon>Metazoa</taxon>
        <taxon>Spiralia</taxon>
        <taxon>Lophotrochozoa</taxon>
        <taxon>Mesozoa</taxon>
        <taxon>Orthonectida</taxon>
        <taxon>Rhopaluridae</taxon>
        <taxon>Intoshia</taxon>
    </lineage>
</organism>
<dbReference type="Proteomes" id="UP000078046">
    <property type="component" value="Unassembled WGS sequence"/>
</dbReference>
<dbReference type="InterPro" id="IPR009836">
    <property type="entry name" value="GRDP-like"/>
</dbReference>
<name>A0A177BDD9_9BILA</name>
<dbReference type="PANTHER" id="PTHR34365:SF7">
    <property type="entry name" value="GLYCINE-RICH DOMAIN-CONTAINING PROTEIN 1"/>
    <property type="match status" value="1"/>
</dbReference>
<dbReference type="PANTHER" id="PTHR34365">
    <property type="entry name" value="ENOLASE (DUF1399)"/>
    <property type="match status" value="1"/>
</dbReference>
<evidence type="ECO:0000256" key="1">
    <source>
        <dbReference type="SAM" id="MobiDB-lite"/>
    </source>
</evidence>
<dbReference type="EMBL" id="LWCA01000039">
    <property type="protein sequence ID" value="OAF71581.1"/>
    <property type="molecule type" value="Genomic_DNA"/>
</dbReference>
<evidence type="ECO:0000313" key="2">
    <source>
        <dbReference type="EMBL" id="OAF71581.1"/>
    </source>
</evidence>
<evidence type="ECO:0000313" key="3">
    <source>
        <dbReference type="Proteomes" id="UP000078046"/>
    </source>
</evidence>
<proteinExistence type="predicted"/>
<keyword evidence="3" id="KW-1185">Reference proteome</keyword>
<feature type="region of interest" description="Disordered" evidence="1">
    <location>
        <begin position="1272"/>
        <end position="1291"/>
    </location>
</feature>
<reference evidence="2 3" key="1">
    <citation type="submission" date="2016-04" db="EMBL/GenBank/DDBJ databases">
        <title>The genome of Intoshia linei affirms orthonectids as highly simplified spiralians.</title>
        <authorList>
            <person name="Mikhailov K.V."/>
            <person name="Slusarev G.S."/>
            <person name="Nikitin M.A."/>
            <person name="Logacheva M.D."/>
            <person name="Penin A."/>
            <person name="Aleoshin V."/>
            <person name="Panchin Y.V."/>
        </authorList>
    </citation>
    <scope>NUCLEOTIDE SEQUENCE [LARGE SCALE GENOMIC DNA]</scope>
    <source>
        <strain evidence="2">Intl2013</strain>
        <tissue evidence="2">Whole animal</tissue>
    </source>
</reference>
<protein>
    <submittedName>
        <fullName evidence="2">Uncharacterized protein</fullName>
    </submittedName>
</protein>
<feature type="compositionally biased region" description="Polar residues" evidence="1">
    <location>
        <begin position="1276"/>
        <end position="1291"/>
    </location>
</feature>
<dbReference type="OrthoDB" id="2684236at2759"/>
<sequence>MIEEAKGYYKFLKSIQNLTFLSVCDSPQVDAILERISHRYFDKWLPLLFKFHENEDDNNNDLNGKHLIAPLDVKWAWHSHLMHPKIYRKDVLNHYKNNFNNIPYQSVLCEYTPRFLRKKSMFNVNDVIEFSKNVWESEYPNEEPYEIDLEIYQYLFVKSQLPKIINLNSIETSIIIKNDDEEKHLCLIKEISEKNKNNSVASDEINTSEVSREDQFSIKKISSTSEVCINPSIDLVTAMKCFWHESYKYSLNHFSDLKFLRLAISRYKKYIALKCKYKNLNYITPTEDMRDINMSIGTVLNYYPLYTINLMVLFHRNSKYPKILRNKTNYICEYLYQVNELSQNQNTESKTENNDYINIHTESITTVEAVSNFSLDTYGNVNTDDVDQDSFSLKNVTFDKYNQRTKLRAITELWNCVYKEPYRIVGAINRGTSSVNRLSQLTETQYEEIKQTLSTYEILNIELLDKRLSNKKYSQDEWKIEKEIDDNIIYSENEKGNGKKLSRSSSLHVQKSSMLLDLLYKSKSQSHLNNSNIIDSRNDFTLSNKSNENVSMLDPSKPGNSSERQQEYWPLINQFKKIVVTIFLKGNNSLYDRTVCRINLKKQKINSDLDTDESLQNNYCWVHNYRQTLPTFQIDSINHASILIKYSFVPGSSNVHIPITHDIPILIPIKYSKLYQPRKTKYNFINEDSCLSDDSYQYHCCFRQKKKKLKYSKINQDSIASHMMKFTKISKSNSFDIHKLFHSFLKKIKFNQNIIYTKLSQYKFRKPKKSYLFVNINLPKSKLVRNYGNKIGKILSIQKNLSFVNVDNNDIPNDDNYKEIPHLINCIQLKLIKSTSIPLHFTVIPGKFECRILNQNNYYVLGPFDVPNIPKALNNTCTIATHKLVTNIASFQCRVIHCVLMRLSVVQIYYKDKMMAIAHTIGSGPLPRPEQVVNEHESITLVKRKGEKAMLIKNNRGDWGIVKAVWHAGRRNASNKKKGYGKLYVEFCNLITNKKYTVNVYESSEIISILRIAGIEINVKSADITIETEKNCIYPTDELESEPITIDDLFNSQKIPTENQTYKHKNQDDLTKMIQQRLCQQNACTNNYDLCERLALAFSISVLYVLCDPQPPRIKHNSQILNTNMQKSRRNNKIQCTSSQIMVPPICTADITLASINNDNLPLPFNLRVDQNLEQSAVVTNISHGMEDMKLIMAGGYMTNVFTYSPEILDEMNENAAMGMERCMEEITPEQLEVGDEAADADEDYWDLLNAEYDSAQGSGFSDAGSSYFGSEFGSDKNSSMDTTNNSSFSS</sequence>